<organism evidence="2 3">
    <name type="scientific">Olleya aquimaris</name>
    <dbReference type="NCBI Taxonomy" id="639310"/>
    <lineage>
        <taxon>Bacteria</taxon>
        <taxon>Pseudomonadati</taxon>
        <taxon>Bacteroidota</taxon>
        <taxon>Flavobacteriia</taxon>
        <taxon>Flavobacteriales</taxon>
        <taxon>Flavobacteriaceae</taxon>
    </lineage>
</organism>
<evidence type="ECO:0000313" key="3">
    <source>
        <dbReference type="Proteomes" id="UP000248703"/>
    </source>
</evidence>
<dbReference type="EMBL" id="QLLO01000002">
    <property type="protein sequence ID" value="RAJ17090.1"/>
    <property type="molecule type" value="Genomic_DNA"/>
</dbReference>
<evidence type="ECO:0000313" key="2">
    <source>
        <dbReference type="EMBL" id="RAJ17090.1"/>
    </source>
</evidence>
<dbReference type="PROSITE" id="PS51257">
    <property type="entry name" value="PROKAR_LIPOPROTEIN"/>
    <property type="match status" value="1"/>
</dbReference>
<dbReference type="RefSeq" id="WP_111659201.1">
    <property type="nucleotide sequence ID" value="NZ_QLLO01000002.1"/>
</dbReference>
<dbReference type="Proteomes" id="UP000248703">
    <property type="component" value="Unassembled WGS sequence"/>
</dbReference>
<accession>A0A327RJC2</accession>
<dbReference type="AlphaFoldDB" id="A0A327RJC2"/>
<keyword evidence="1" id="KW-0732">Signal</keyword>
<sequence>MKKITNYFSLFVLLFASSCWYSTNNIDDDISEPFIPTYQYEAVTMLRTEFENSTTLEEAKPIEETGKIYVKDNFLFINQPNKGFHVFNNSDPSNPINMAFIKVLGSTDLSIKNNILYINNATDLIAVKPDFSTNTIEVTKRVINTFPELVSPDRFSYHNTQPDEVIIDWILTQ</sequence>
<feature type="signal peptide" evidence="1">
    <location>
        <begin position="1"/>
        <end position="21"/>
    </location>
</feature>
<dbReference type="OrthoDB" id="853480at2"/>
<evidence type="ECO:0008006" key="4">
    <source>
        <dbReference type="Google" id="ProtNLM"/>
    </source>
</evidence>
<gene>
    <name evidence="2" type="ORF">LY08_00869</name>
</gene>
<evidence type="ECO:0000256" key="1">
    <source>
        <dbReference type="SAM" id="SignalP"/>
    </source>
</evidence>
<feature type="chain" id="PRO_5016338274" description="LVIVD repeat-containing protein" evidence="1">
    <location>
        <begin position="22"/>
        <end position="173"/>
    </location>
</feature>
<reference evidence="2 3" key="1">
    <citation type="submission" date="2018-06" db="EMBL/GenBank/DDBJ databases">
        <title>Genomic Encyclopedia of Archaeal and Bacterial Type Strains, Phase II (KMG-II): from individual species to whole genera.</title>
        <authorList>
            <person name="Goeker M."/>
        </authorList>
    </citation>
    <scope>NUCLEOTIDE SEQUENCE [LARGE SCALE GENOMIC DNA]</scope>
    <source>
        <strain evidence="2 3">DSM 24464</strain>
    </source>
</reference>
<proteinExistence type="predicted"/>
<keyword evidence="3" id="KW-1185">Reference proteome</keyword>
<comment type="caution">
    <text evidence="2">The sequence shown here is derived from an EMBL/GenBank/DDBJ whole genome shotgun (WGS) entry which is preliminary data.</text>
</comment>
<name>A0A327RJC2_9FLAO</name>
<protein>
    <recommendedName>
        <fullName evidence="4">LVIVD repeat-containing protein</fullName>
    </recommendedName>
</protein>